<accession>A0ABS3SFN3</accession>
<sequence length="515" mass="53451">MQATYDAVIVGGGHNGLTAAAYLSRAGRSVLLLERADHVGGATVSARAFDGVDARVSRYSYLVSLLPRQVRDELGLRVDLRRRRISSCTPAPGGRALVVDTGDDAATAASFADVGAGADVAAWRAFGARTGLLAARLFPTMTEPLMSTADARRLLGHDDWRDLVERPVGEVVEATFTSDLVRGIVLTDALIGTFASVHEPGGRANRCFLYHVVGGGTGDWDVPVGGMGALAGALEAAARAGGTRIVTSADVTTIVPGSATTAAEVGWTDAEGGQHAVGARHVLAACAPAVLDRLLGRAPGQAPEGAQLKLNMLLTRLPRLRSGVDPRTAFAGTLHVHESATELEAAYRQAAVGRVPDVPPVETYCHSLTDDSILGPDLRASGHHTLTAFGLHMPARLFAADPDGARERALGATLRSLDSVLAEPLEDCLARDATGAPCLEVRSPVDLEADVGLPGGHIFHRDLAWPWAEHDDEVGTWGVETADPRVLVAGAGARRGGGVSGIPGRAAALAVLSTT</sequence>
<name>A0ABS3SFN3_9CELL</name>
<dbReference type="PRINTS" id="PR00469">
    <property type="entry name" value="PNDRDTASEII"/>
</dbReference>
<reference evidence="1 2" key="1">
    <citation type="submission" date="2021-03" db="EMBL/GenBank/DDBJ databases">
        <title>novel species in genus Cellulomonas.</title>
        <authorList>
            <person name="Zhang G."/>
        </authorList>
    </citation>
    <scope>NUCLEOTIDE SEQUENCE [LARGE SCALE GENOMIC DNA]</scope>
    <source>
        <strain evidence="2">zg-ZUI188</strain>
    </source>
</reference>
<dbReference type="InterPro" id="IPR036188">
    <property type="entry name" value="FAD/NAD-bd_sf"/>
</dbReference>
<dbReference type="PANTHER" id="PTHR10668:SF103">
    <property type="entry name" value="PYRIDINE NUCLEOTIDE-DISULFIDE OXIDOREDUCTASE DOMAIN-CONTAINING PROTEIN 2"/>
    <property type="match status" value="1"/>
</dbReference>
<gene>
    <name evidence="1" type="ORF">J4035_07875</name>
</gene>
<dbReference type="SUPFAM" id="SSF51905">
    <property type="entry name" value="FAD/NAD(P)-binding domain"/>
    <property type="match status" value="1"/>
</dbReference>
<organism evidence="1 2">
    <name type="scientific">Cellulomonas fengjieae</name>
    <dbReference type="NCBI Taxonomy" id="2819978"/>
    <lineage>
        <taxon>Bacteria</taxon>
        <taxon>Bacillati</taxon>
        <taxon>Actinomycetota</taxon>
        <taxon>Actinomycetes</taxon>
        <taxon>Micrococcales</taxon>
        <taxon>Cellulomonadaceae</taxon>
        <taxon>Cellulomonas</taxon>
    </lineage>
</organism>
<dbReference type="RefSeq" id="WP_208289281.1">
    <property type="nucleotide sequence ID" value="NZ_CP074404.1"/>
</dbReference>
<dbReference type="PANTHER" id="PTHR10668">
    <property type="entry name" value="PHYTOENE DEHYDROGENASE"/>
    <property type="match status" value="1"/>
</dbReference>
<comment type="caution">
    <text evidence="1">The sequence shown here is derived from an EMBL/GenBank/DDBJ whole genome shotgun (WGS) entry which is preliminary data.</text>
</comment>
<proteinExistence type="predicted"/>
<dbReference type="Pfam" id="PF13450">
    <property type="entry name" value="NAD_binding_8"/>
    <property type="match status" value="1"/>
</dbReference>
<protein>
    <submittedName>
        <fullName evidence="1">NAD(P)/FAD-dependent oxidoreductase</fullName>
    </submittedName>
</protein>
<dbReference type="Proteomes" id="UP000678317">
    <property type="component" value="Unassembled WGS sequence"/>
</dbReference>
<keyword evidence="2" id="KW-1185">Reference proteome</keyword>
<evidence type="ECO:0000313" key="1">
    <source>
        <dbReference type="EMBL" id="MBO3084555.1"/>
    </source>
</evidence>
<dbReference type="EMBL" id="JAGFBM010000003">
    <property type="protein sequence ID" value="MBO3084555.1"/>
    <property type="molecule type" value="Genomic_DNA"/>
</dbReference>
<evidence type="ECO:0000313" key="2">
    <source>
        <dbReference type="Proteomes" id="UP000678317"/>
    </source>
</evidence>
<dbReference type="Gene3D" id="3.50.50.60">
    <property type="entry name" value="FAD/NAD(P)-binding domain"/>
    <property type="match status" value="2"/>
</dbReference>